<accession>A0A6B3LAQ6</accession>
<dbReference type="InterPro" id="IPR045028">
    <property type="entry name" value="DinG/Rad3-like"/>
</dbReference>
<dbReference type="GO" id="GO:0005524">
    <property type="term" value="F:ATP binding"/>
    <property type="evidence" value="ECO:0007669"/>
    <property type="project" value="UniProtKB-KW"/>
</dbReference>
<name>A0A6B3LAQ6_9BACT</name>
<dbReference type="Gene3D" id="3.40.50.300">
    <property type="entry name" value="P-loop containing nucleotide triphosphate hydrolases"/>
    <property type="match status" value="2"/>
</dbReference>
<protein>
    <submittedName>
        <fullName evidence="6">ATP-dependent DNA helicase</fullName>
    </submittedName>
</protein>
<dbReference type="GO" id="GO:0003678">
    <property type="term" value="F:DNA helicase activity"/>
    <property type="evidence" value="ECO:0007669"/>
    <property type="project" value="TreeGrafter"/>
</dbReference>
<dbReference type="Proteomes" id="UP000475117">
    <property type="component" value="Chromosome"/>
</dbReference>
<dbReference type="SUPFAM" id="SSF52540">
    <property type="entry name" value="P-loop containing nucleoside triphosphate hydrolases"/>
    <property type="match status" value="1"/>
</dbReference>
<dbReference type="Pfam" id="PF13307">
    <property type="entry name" value="Helicase_C_2"/>
    <property type="match status" value="1"/>
</dbReference>
<gene>
    <name evidence="6" type="ORF">G3M56_011625</name>
</gene>
<evidence type="ECO:0000313" key="7">
    <source>
        <dbReference type="Proteomes" id="UP000475117"/>
    </source>
</evidence>
<feature type="domain" description="Helicase ATP-binding" evidence="5">
    <location>
        <begin position="26"/>
        <end position="296"/>
    </location>
</feature>
<evidence type="ECO:0000259" key="5">
    <source>
        <dbReference type="PROSITE" id="PS51193"/>
    </source>
</evidence>
<proteinExistence type="inferred from homology"/>
<evidence type="ECO:0000256" key="1">
    <source>
        <dbReference type="ARBA" id="ARBA00022741"/>
    </source>
</evidence>
<dbReference type="PANTHER" id="PTHR11472">
    <property type="entry name" value="DNA REPAIR DEAD HELICASE RAD3/XP-D SUBFAMILY MEMBER"/>
    <property type="match status" value="1"/>
</dbReference>
<dbReference type="InterPro" id="IPR014013">
    <property type="entry name" value="Helic_SF1/SF2_ATP-bd_DinG/Rad3"/>
</dbReference>
<dbReference type="Pfam" id="PF00270">
    <property type="entry name" value="DEAD"/>
    <property type="match status" value="1"/>
</dbReference>
<comment type="similarity">
    <text evidence="4">Belongs to the helicase family. DinG subfamily.</text>
</comment>
<dbReference type="InterPro" id="IPR011545">
    <property type="entry name" value="DEAD/DEAH_box_helicase_dom"/>
</dbReference>
<dbReference type="AlphaFoldDB" id="A0A6B3LAQ6"/>
<sequence length="666" mass="74013">MISLDQGEGEAPSIAESVYDVFSESGVLSGSPDFEYREQQQQLAHSVARALENDNLLVAEAATGVGKSLAYLVPAVMHALEHDRKAVISTHTINLQEQLMHKDLPIVEKIVGQEINAVLLKGRQNYLCPQRLRAALRQPGDLFTTSETEQLERIALWAEETEDGTLTDLPFRPDPKVWAQVCSESRICTPRRCGAPGACHYQEIRKKVAAAQVVVVNHTLFFTLLAGERLIDRDADMEGFLFPADFAILDEAHTIEQIAAKQFGLHVSQSGLRYDLQRLYNPRTKRGMFLSSRDGAGCRSVETAMSEIDHFFSNVAEACSFGDFGKEFRVRETGLVENTVAASLRRVEDLARAAADECEGELKKDEFEDMADSVKSARMAVNAFLDQEEEDHIYWVQRNSQGGSDVVTLHSAPVDVAALLRSTLFHGRRGCVLTSATLGVGDNELSYFKRRVGAERAEPLVLGSPFDFKRQMELHLVKSIPEPRDPNFDEALAENIKKFVEMSDGRAFVLFTSYALMRKTAASLSRFLDRGGWPLLVQGSGMSREAILQSFRENKGSVLFGTDSFWTGVDVPGDALTNVIVTRLPFAVPDHPLVASRIERIEEEGGSSFFDFSVPEAILKLRQGVGRLIRSKNDRGIVVILDNRVLTKPYGKRFLRALPDAPRVVH</sequence>
<dbReference type="GO" id="GO:0006139">
    <property type="term" value="P:nucleobase-containing compound metabolic process"/>
    <property type="evidence" value="ECO:0007669"/>
    <property type="project" value="InterPro"/>
</dbReference>
<dbReference type="RefSeq" id="WP_164363698.1">
    <property type="nucleotide sequence ID" value="NZ_CP066776.1"/>
</dbReference>
<dbReference type="SMART" id="SM00491">
    <property type="entry name" value="HELICc2"/>
    <property type="match status" value="1"/>
</dbReference>
<dbReference type="EMBL" id="CP066776">
    <property type="protein sequence ID" value="QQL44524.1"/>
    <property type="molecule type" value="Genomic_DNA"/>
</dbReference>
<keyword evidence="3" id="KW-0067">ATP-binding</keyword>
<dbReference type="KEGG" id="soa:G3M56_011625"/>
<evidence type="ECO:0000256" key="2">
    <source>
        <dbReference type="ARBA" id="ARBA00022801"/>
    </source>
</evidence>
<keyword evidence="6" id="KW-0347">Helicase</keyword>
<dbReference type="PANTHER" id="PTHR11472:SF34">
    <property type="entry name" value="REGULATOR OF TELOMERE ELONGATION HELICASE 1"/>
    <property type="match status" value="1"/>
</dbReference>
<dbReference type="InterPro" id="IPR027417">
    <property type="entry name" value="P-loop_NTPase"/>
</dbReference>
<keyword evidence="7" id="KW-1185">Reference proteome</keyword>
<dbReference type="GO" id="GO:0016818">
    <property type="term" value="F:hydrolase activity, acting on acid anhydrides, in phosphorus-containing anhydrides"/>
    <property type="evidence" value="ECO:0007669"/>
    <property type="project" value="InterPro"/>
</dbReference>
<dbReference type="InterPro" id="IPR006555">
    <property type="entry name" value="ATP-dep_Helicase_C"/>
</dbReference>
<keyword evidence="1" id="KW-0547">Nucleotide-binding</keyword>
<organism evidence="6 7">
    <name type="scientific">Sulfuriroseicoccus oceanibius</name>
    <dbReference type="NCBI Taxonomy" id="2707525"/>
    <lineage>
        <taxon>Bacteria</taxon>
        <taxon>Pseudomonadati</taxon>
        <taxon>Verrucomicrobiota</taxon>
        <taxon>Verrucomicrobiia</taxon>
        <taxon>Verrucomicrobiales</taxon>
        <taxon>Verrucomicrobiaceae</taxon>
        <taxon>Sulfuriroseicoccus</taxon>
    </lineage>
</organism>
<evidence type="ECO:0000256" key="4">
    <source>
        <dbReference type="ARBA" id="ARBA00038058"/>
    </source>
</evidence>
<evidence type="ECO:0000256" key="3">
    <source>
        <dbReference type="ARBA" id="ARBA00022840"/>
    </source>
</evidence>
<keyword evidence="2" id="KW-0378">Hydrolase</keyword>
<dbReference type="PROSITE" id="PS51193">
    <property type="entry name" value="HELICASE_ATP_BIND_2"/>
    <property type="match status" value="1"/>
</dbReference>
<reference evidence="6 7" key="1">
    <citation type="submission" date="2020-12" db="EMBL/GenBank/DDBJ databases">
        <title>Sulforoseuscoccus oceanibium gen. nov., sp. nov., a representative of the phylum Verrucomicrobia with special cytoplasmic membrane, and proposal of Sulforoseuscoccusaceae fam. nov.</title>
        <authorList>
            <person name="Xi F."/>
        </authorList>
    </citation>
    <scope>NUCLEOTIDE SEQUENCE [LARGE SCALE GENOMIC DNA]</scope>
    <source>
        <strain evidence="6 7">T37</strain>
    </source>
</reference>
<evidence type="ECO:0000313" key="6">
    <source>
        <dbReference type="EMBL" id="QQL44524.1"/>
    </source>
</evidence>
<dbReference type="GO" id="GO:0003676">
    <property type="term" value="F:nucleic acid binding"/>
    <property type="evidence" value="ECO:0007669"/>
    <property type="project" value="InterPro"/>
</dbReference>